<evidence type="ECO:0000256" key="10">
    <source>
        <dbReference type="ARBA" id="ARBA00023004"/>
    </source>
</evidence>
<evidence type="ECO:0000256" key="11">
    <source>
        <dbReference type="ARBA" id="ARBA00023014"/>
    </source>
</evidence>
<dbReference type="SFLD" id="SFLDG01082">
    <property type="entry name" value="B12-binding_domain_containing"/>
    <property type="match status" value="1"/>
</dbReference>
<sequence>MSFYRLLYIIYKPVVFPEICLELSISVMTINEQQEFLIQKYNVPAPRYTSYPTVPFWDKEIPDTKRWLQVVKRTFEESNATKGISLYLHLPFCEVLCTYCGCNTRITKNHSVEEGYIDAILAEWQLYLNQFTEKPVIRELHLGGGTPTFFKPENLRKLLEGIYAGSELHSEKEFSFEGHPNNTTTAHLQTLYDLGFRRVSYGIQDFDPKVQLTINRIQPFEKVKHVTDEARRIGYESVNFDLIYGLPYQTQQSVSETIDKVAELMPDRIAFYSYAHVPWVKPGQRSYSDKDLPDNAEKRALYELGLQKFKALGYSDIGMDHFALPEDTLYKALQQKELHRNFMGYTTCQTDLLIGLGTSSISDAKYGYFQNLKKVEAYKEAVLGGELAVLKGHFLTEEDLMLKEAILSIACKGQLILGKKLKALLPYDAFIELNKMEEEGLIRLSENELSVTALGKAFTRNICMVFDLKLRNNEPAEQQIFSKAI</sequence>
<dbReference type="SMART" id="SM00729">
    <property type="entry name" value="Elp3"/>
    <property type="match status" value="1"/>
</dbReference>
<keyword evidence="18" id="KW-1185">Reference proteome</keyword>
<dbReference type="InterPro" id="IPR034505">
    <property type="entry name" value="Coproporphyrinogen-III_oxidase"/>
</dbReference>
<evidence type="ECO:0000256" key="8">
    <source>
        <dbReference type="ARBA" id="ARBA00022723"/>
    </source>
</evidence>
<dbReference type="InterPro" id="IPR058240">
    <property type="entry name" value="rSAM_sf"/>
</dbReference>
<evidence type="ECO:0000256" key="9">
    <source>
        <dbReference type="ARBA" id="ARBA00023002"/>
    </source>
</evidence>
<keyword evidence="9 15" id="KW-0560">Oxidoreductase</keyword>
<comment type="subcellular location">
    <subcellularLocation>
        <location evidence="1 15">Cytoplasm</location>
    </subcellularLocation>
</comment>
<evidence type="ECO:0000313" key="17">
    <source>
        <dbReference type="EMBL" id="MFD2512480.1"/>
    </source>
</evidence>
<evidence type="ECO:0000256" key="3">
    <source>
        <dbReference type="ARBA" id="ARBA00005493"/>
    </source>
</evidence>
<evidence type="ECO:0000256" key="5">
    <source>
        <dbReference type="ARBA" id="ARBA00022485"/>
    </source>
</evidence>
<evidence type="ECO:0000256" key="6">
    <source>
        <dbReference type="ARBA" id="ARBA00022490"/>
    </source>
</evidence>
<comment type="similarity">
    <text evidence="3 15">Belongs to the anaerobic coproporphyrinogen-III oxidase family.</text>
</comment>
<dbReference type="SFLD" id="SFLDS00029">
    <property type="entry name" value="Radical_SAM"/>
    <property type="match status" value="1"/>
</dbReference>
<comment type="catalytic activity">
    <reaction evidence="14 15">
        <text>coproporphyrinogen III + 2 S-adenosyl-L-methionine = protoporphyrinogen IX + 2 5'-deoxyadenosine + 2 L-methionine + 2 CO2</text>
        <dbReference type="Rhea" id="RHEA:15425"/>
        <dbReference type="ChEBI" id="CHEBI:16526"/>
        <dbReference type="ChEBI" id="CHEBI:17319"/>
        <dbReference type="ChEBI" id="CHEBI:57307"/>
        <dbReference type="ChEBI" id="CHEBI:57309"/>
        <dbReference type="ChEBI" id="CHEBI:57844"/>
        <dbReference type="ChEBI" id="CHEBI:59789"/>
        <dbReference type="EC" id="1.3.98.3"/>
    </reaction>
</comment>
<comment type="caution">
    <text evidence="17">The sequence shown here is derived from an EMBL/GenBank/DDBJ whole genome shotgun (WGS) entry which is preliminary data.</text>
</comment>
<dbReference type="PANTHER" id="PTHR13932:SF6">
    <property type="entry name" value="OXYGEN-INDEPENDENT COPROPORPHYRINOGEN III OXIDASE"/>
    <property type="match status" value="1"/>
</dbReference>
<keyword evidence="10 15" id="KW-0408">Iron</keyword>
<dbReference type="PROSITE" id="PS51918">
    <property type="entry name" value="RADICAL_SAM"/>
    <property type="match status" value="1"/>
</dbReference>
<dbReference type="EMBL" id="JBHULU010000002">
    <property type="protein sequence ID" value="MFD2512480.1"/>
    <property type="molecule type" value="Genomic_DNA"/>
</dbReference>
<feature type="domain" description="Radical SAM core" evidence="16">
    <location>
        <begin position="78"/>
        <end position="315"/>
    </location>
</feature>
<dbReference type="Pfam" id="PF04055">
    <property type="entry name" value="Radical_SAM"/>
    <property type="match status" value="1"/>
</dbReference>
<evidence type="ECO:0000313" key="18">
    <source>
        <dbReference type="Proteomes" id="UP001597544"/>
    </source>
</evidence>
<dbReference type="InterPro" id="IPR004558">
    <property type="entry name" value="Coprogen_oxidase_HemN"/>
</dbReference>
<protein>
    <recommendedName>
        <fullName evidence="15">Coproporphyrinogen-III oxidase</fullName>
        <ecNumber evidence="15">1.3.98.3</ecNumber>
    </recommendedName>
</protein>
<evidence type="ECO:0000256" key="4">
    <source>
        <dbReference type="ARBA" id="ARBA00011245"/>
    </source>
</evidence>
<dbReference type="InterPro" id="IPR007197">
    <property type="entry name" value="rSAM"/>
</dbReference>
<evidence type="ECO:0000256" key="15">
    <source>
        <dbReference type="PIRNR" id="PIRNR000167"/>
    </source>
</evidence>
<dbReference type="SUPFAM" id="SSF102114">
    <property type="entry name" value="Radical SAM enzymes"/>
    <property type="match status" value="1"/>
</dbReference>
<evidence type="ECO:0000256" key="7">
    <source>
        <dbReference type="ARBA" id="ARBA00022691"/>
    </source>
</evidence>
<evidence type="ECO:0000256" key="1">
    <source>
        <dbReference type="ARBA" id="ARBA00004496"/>
    </source>
</evidence>
<dbReference type="InterPro" id="IPR023404">
    <property type="entry name" value="rSAM_horseshoe"/>
</dbReference>
<evidence type="ECO:0000256" key="13">
    <source>
        <dbReference type="ARBA" id="ARBA00024295"/>
    </source>
</evidence>
<dbReference type="InterPro" id="IPR006638">
    <property type="entry name" value="Elp3/MiaA/NifB-like_rSAM"/>
</dbReference>
<reference evidence="18" key="1">
    <citation type="journal article" date="2019" name="Int. J. Syst. Evol. Microbiol.">
        <title>The Global Catalogue of Microorganisms (GCM) 10K type strain sequencing project: providing services to taxonomists for standard genome sequencing and annotation.</title>
        <authorList>
            <consortium name="The Broad Institute Genomics Platform"/>
            <consortium name="The Broad Institute Genome Sequencing Center for Infectious Disease"/>
            <person name="Wu L."/>
            <person name="Ma J."/>
        </authorList>
    </citation>
    <scope>NUCLEOTIDE SEQUENCE [LARGE SCALE GENOMIC DNA]</scope>
    <source>
        <strain evidence="18">KCTC 42498</strain>
    </source>
</reference>
<keyword evidence="8 15" id="KW-0479">Metal-binding</keyword>
<dbReference type="NCBIfam" id="TIGR00538">
    <property type="entry name" value="hemN"/>
    <property type="match status" value="1"/>
</dbReference>
<dbReference type="GO" id="GO:0051989">
    <property type="term" value="F:coproporphyrinogen dehydrogenase activity"/>
    <property type="evidence" value="ECO:0007669"/>
    <property type="project" value="UniProtKB-EC"/>
</dbReference>
<proteinExistence type="inferred from homology"/>
<dbReference type="PANTHER" id="PTHR13932">
    <property type="entry name" value="COPROPORPHYRINIGEN III OXIDASE"/>
    <property type="match status" value="1"/>
</dbReference>
<dbReference type="Gene3D" id="1.10.10.920">
    <property type="match status" value="1"/>
</dbReference>
<comment type="pathway">
    <text evidence="2 15">Porphyrin-containing compound metabolism; protoporphyrin-IX biosynthesis; protoporphyrinogen-IX from coproporphyrinogen-III (AdoMet route): step 1/1.</text>
</comment>
<keyword evidence="11 15" id="KW-0411">Iron-sulfur</keyword>
<comment type="cofactor">
    <cofactor evidence="15">
        <name>[4Fe-4S] cluster</name>
        <dbReference type="ChEBI" id="CHEBI:49883"/>
    </cofactor>
    <text evidence="15">Binds 1 [4Fe-4S] cluster. The cluster is coordinated with 3 cysteines and an exchangeable S-adenosyl-L-methionine.</text>
</comment>
<dbReference type="EC" id="1.3.98.3" evidence="15"/>
<dbReference type="Gene3D" id="3.80.30.20">
    <property type="entry name" value="tm_1862 like domain"/>
    <property type="match status" value="1"/>
</dbReference>
<comment type="subunit">
    <text evidence="4">Monomer.</text>
</comment>
<name>A0ABW5IKI9_9BACT</name>
<gene>
    <name evidence="17" type="primary">hemN</name>
    <name evidence="17" type="ORF">ACFSRY_01265</name>
</gene>
<evidence type="ECO:0000256" key="12">
    <source>
        <dbReference type="ARBA" id="ARBA00023244"/>
    </source>
</evidence>
<accession>A0ABW5IKI9</accession>
<dbReference type="PIRSF" id="PIRSF000167">
    <property type="entry name" value="HemN"/>
    <property type="match status" value="1"/>
</dbReference>
<dbReference type="RefSeq" id="WP_377502607.1">
    <property type="nucleotide sequence ID" value="NZ_JBHULU010000002.1"/>
</dbReference>
<keyword evidence="6 15" id="KW-0963">Cytoplasm</keyword>
<evidence type="ECO:0000259" key="16">
    <source>
        <dbReference type="PROSITE" id="PS51918"/>
    </source>
</evidence>
<organism evidence="17 18">
    <name type="scientific">Pontibacter locisalis</name>
    <dbReference type="NCBI Taxonomy" id="1719035"/>
    <lineage>
        <taxon>Bacteria</taxon>
        <taxon>Pseudomonadati</taxon>
        <taxon>Bacteroidota</taxon>
        <taxon>Cytophagia</taxon>
        <taxon>Cytophagales</taxon>
        <taxon>Hymenobacteraceae</taxon>
        <taxon>Pontibacter</taxon>
    </lineage>
</organism>
<keyword evidence="12 15" id="KW-0627">Porphyrin biosynthesis</keyword>
<comment type="function">
    <text evidence="13">Involved in the heme biosynthesis. Catalyzes the anaerobic oxidative decarboxylation of propionate groups of rings A and B of coproporphyrinogen III to yield the vinyl groups in protoporphyrinogen IX.</text>
</comment>
<dbReference type="Proteomes" id="UP001597544">
    <property type="component" value="Unassembled WGS sequence"/>
</dbReference>
<evidence type="ECO:0000256" key="2">
    <source>
        <dbReference type="ARBA" id="ARBA00004785"/>
    </source>
</evidence>
<evidence type="ECO:0000256" key="14">
    <source>
        <dbReference type="ARBA" id="ARBA00048321"/>
    </source>
</evidence>
<dbReference type="SFLD" id="SFLDG01065">
    <property type="entry name" value="anaerobic_coproporphyrinogen-I"/>
    <property type="match status" value="1"/>
</dbReference>
<keyword evidence="5 15" id="KW-0004">4Fe-4S</keyword>
<keyword evidence="7 15" id="KW-0949">S-adenosyl-L-methionine</keyword>